<dbReference type="SUPFAM" id="SSF52172">
    <property type="entry name" value="CheY-like"/>
    <property type="match status" value="1"/>
</dbReference>
<dbReference type="SMART" id="SM00065">
    <property type="entry name" value="GAF"/>
    <property type="match status" value="1"/>
</dbReference>
<dbReference type="SUPFAM" id="SSF55785">
    <property type="entry name" value="PYP-like sensor domain (PAS domain)"/>
    <property type="match status" value="2"/>
</dbReference>
<dbReference type="Pfam" id="PF02518">
    <property type="entry name" value="HATPase_c"/>
    <property type="match status" value="1"/>
</dbReference>
<keyword evidence="3" id="KW-0597">Phosphoprotein</keyword>
<gene>
    <name evidence="9" type="ORF">SAMN05216557_104247</name>
</gene>
<keyword evidence="10" id="KW-1185">Reference proteome</keyword>
<dbReference type="Gene3D" id="3.40.50.2300">
    <property type="match status" value="1"/>
</dbReference>
<dbReference type="InterPro" id="IPR001789">
    <property type="entry name" value="Sig_transdc_resp-reg_receiver"/>
</dbReference>
<dbReference type="SMART" id="SM00091">
    <property type="entry name" value="PAS"/>
    <property type="match status" value="1"/>
</dbReference>
<accession>A0A1G7MLA2</accession>
<dbReference type="SUPFAM" id="SSF55874">
    <property type="entry name" value="ATPase domain of HSP90 chaperone/DNA topoisomerase II/histidine kinase"/>
    <property type="match status" value="1"/>
</dbReference>
<keyword evidence="8" id="KW-0902">Two-component regulatory system</keyword>
<dbReference type="PANTHER" id="PTHR43065">
    <property type="entry name" value="SENSOR HISTIDINE KINASE"/>
    <property type="match status" value="1"/>
</dbReference>
<dbReference type="Pfam" id="PF01590">
    <property type="entry name" value="GAF"/>
    <property type="match status" value="1"/>
</dbReference>
<dbReference type="Gene3D" id="3.30.450.40">
    <property type="match status" value="1"/>
</dbReference>
<dbReference type="PROSITE" id="PS50110">
    <property type="entry name" value="RESPONSE_REGULATORY"/>
    <property type="match status" value="1"/>
</dbReference>
<comment type="catalytic activity">
    <reaction evidence="1">
        <text>ATP + protein L-histidine = ADP + protein N-phospho-L-histidine.</text>
        <dbReference type="EC" id="2.7.13.3"/>
    </reaction>
</comment>
<evidence type="ECO:0000256" key="7">
    <source>
        <dbReference type="ARBA" id="ARBA00022840"/>
    </source>
</evidence>
<dbReference type="SUPFAM" id="SSF47384">
    <property type="entry name" value="Homodimeric domain of signal transducing histidine kinase"/>
    <property type="match status" value="1"/>
</dbReference>
<dbReference type="PROSITE" id="PS50109">
    <property type="entry name" value="HIS_KIN"/>
    <property type="match status" value="1"/>
</dbReference>
<dbReference type="InterPro" id="IPR035965">
    <property type="entry name" value="PAS-like_dom_sf"/>
</dbReference>
<evidence type="ECO:0000256" key="8">
    <source>
        <dbReference type="ARBA" id="ARBA00023012"/>
    </source>
</evidence>
<dbReference type="SMART" id="SM00448">
    <property type="entry name" value="REC"/>
    <property type="match status" value="1"/>
</dbReference>
<dbReference type="PANTHER" id="PTHR43065:SF46">
    <property type="entry name" value="C4-DICARBOXYLATE TRANSPORT SENSOR PROTEIN DCTB"/>
    <property type="match status" value="1"/>
</dbReference>
<dbReference type="SMART" id="SM00387">
    <property type="entry name" value="HATPase_c"/>
    <property type="match status" value="1"/>
</dbReference>
<keyword evidence="4" id="KW-0808">Transferase</keyword>
<dbReference type="InterPro" id="IPR013656">
    <property type="entry name" value="PAS_4"/>
</dbReference>
<keyword evidence="6" id="KW-0418">Kinase</keyword>
<dbReference type="PRINTS" id="PR00344">
    <property type="entry name" value="BCTRLSENSOR"/>
</dbReference>
<dbReference type="Gene3D" id="3.30.450.20">
    <property type="entry name" value="PAS domain"/>
    <property type="match status" value="2"/>
</dbReference>
<dbReference type="InterPro" id="IPR036097">
    <property type="entry name" value="HisK_dim/P_sf"/>
</dbReference>
<dbReference type="GO" id="GO:0000155">
    <property type="term" value="F:phosphorelay sensor kinase activity"/>
    <property type="evidence" value="ECO:0007669"/>
    <property type="project" value="InterPro"/>
</dbReference>
<dbReference type="InterPro" id="IPR005467">
    <property type="entry name" value="His_kinase_dom"/>
</dbReference>
<dbReference type="Pfam" id="PF00512">
    <property type="entry name" value="HisKA"/>
    <property type="match status" value="1"/>
</dbReference>
<evidence type="ECO:0000256" key="5">
    <source>
        <dbReference type="ARBA" id="ARBA00022741"/>
    </source>
</evidence>
<evidence type="ECO:0000256" key="2">
    <source>
        <dbReference type="ARBA" id="ARBA00012438"/>
    </source>
</evidence>
<dbReference type="InterPro" id="IPR004358">
    <property type="entry name" value="Sig_transdc_His_kin-like_C"/>
</dbReference>
<dbReference type="InterPro" id="IPR011006">
    <property type="entry name" value="CheY-like_superfamily"/>
</dbReference>
<dbReference type="CDD" id="cd00130">
    <property type="entry name" value="PAS"/>
    <property type="match status" value="1"/>
</dbReference>
<dbReference type="InterPro" id="IPR001610">
    <property type="entry name" value="PAC"/>
</dbReference>
<keyword evidence="5" id="KW-0547">Nucleotide-binding</keyword>
<dbReference type="InterPro" id="IPR029016">
    <property type="entry name" value="GAF-like_dom_sf"/>
</dbReference>
<evidence type="ECO:0000256" key="4">
    <source>
        <dbReference type="ARBA" id="ARBA00022679"/>
    </source>
</evidence>
<evidence type="ECO:0000313" key="10">
    <source>
        <dbReference type="Proteomes" id="UP000323502"/>
    </source>
</evidence>
<name>A0A1G7MLA2_9SPHN</name>
<dbReference type="Pfam" id="PF00072">
    <property type="entry name" value="Response_reg"/>
    <property type="match status" value="1"/>
</dbReference>
<dbReference type="EMBL" id="FNBI01000004">
    <property type="protein sequence ID" value="SDF62477.1"/>
    <property type="molecule type" value="Genomic_DNA"/>
</dbReference>
<evidence type="ECO:0000313" key="9">
    <source>
        <dbReference type="EMBL" id="SDF62477.1"/>
    </source>
</evidence>
<dbReference type="NCBIfam" id="TIGR00229">
    <property type="entry name" value="sensory_box"/>
    <property type="match status" value="1"/>
</dbReference>
<protein>
    <recommendedName>
        <fullName evidence="2">histidine kinase</fullName>
        <ecNumber evidence="2">2.7.13.3</ecNumber>
    </recommendedName>
</protein>
<dbReference type="InterPro" id="IPR003018">
    <property type="entry name" value="GAF"/>
</dbReference>
<sequence length="850" mass="91360">MSDHRTIVPESSVAERNRPGFLTGGGACARLIEHRDWSRTPLGPIENWDQALRTATAILLRSPVPIVMLWGADGVMLYNDAYSVFAGARHPELLGSNVREGWAEVADFNDHVMKVGLAGGTLHYHDQELTLYRHGRPEQVWMDLDYSPVLDSEGVPAGVICFLAETTARVEGERRTAFLLALSDALRPLDTRAAITSMASERLGEWLGASRVFYAEIADGHMTVECDYARGVPTIVGHHSLEAFGPDLLGAYRAGVPVVSYDVPGDPRLNDEARGGLADRRVGAFIDVILFNESRWVGILAVQSATPRNWTAAEESLVQEVGERVKSAVERARAAEDLRTLNETLEEQVTARSAERDRLWYLSQDMLARADYAGMMSAVSPAWSRMLGWSEAELLDRGYASFMHPEDAPPTLAAIAHMAETRQPTRFENRIATRGGGWKHIEWTVSPETDGVNFVAVGRDLSDAKAREVALAAAQEALRQSQKMEAMGSLTGGVAHDFNNLLTPIIGSLDMLVRKGVGSERERRLIEGALQSAERAKTLVQRLLAFARRQPLQPVAVDVARIVDSMAGLIGSTLGPTIAVETALAPDLPPARADLNQLEMALLNLAVNARDAMPDGGRLTIAAARESVRKGDGRDVPPGHYVRLGVADTGSGMDAETVKRAIEPFFSTKGIGKGTGLGLSMVHGLTAQLGGGLTIDSAVGAGTTISLWLPISATAVSDDEPLLEAAPALQAVGTALLVDDEDLVRMSTAEMLADFSYAVVEATSAEEALRLLSAGLEPDILVTDHLMQGMSGAELARLLKTTHPELPVLIVSGYAEEDGIDADMPRLTKPFRNADLAASLAALSVPARIG</sequence>
<dbReference type="AlphaFoldDB" id="A0A1G7MLA2"/>
<dbReference type="InterPro" id="IPR003661">
    <property type="entry name" value="HisK_dim/P_dom"/>
</dbReference>
<proteinExistence type="predicted"/>
<dbReference type="CDD" id="cd00082">
    <property type="entry name" value="HisKA"/>
    <property type="match status" value="1"/>
</dbReference>
<dbReference type="Proteomes" id="UP000323502">
    <property type="component" value="Unassembled WGS sequence"/>
</dbReference>
<evidence type="ECO:0000256" key="3">
    <source>
        <dbReference type="ARBA" id="ARBA00022553"/>
    </source>
</evidence>
<dbReference type="SMART" id="SM00388">
    <property type="entry name" value="HisKA"/>
    <property type="match status" value="1"/>
</dbReference>
<dbReference type="SUPFAM" id="SSF55781">
    <property type="entry name" value="GAF domain-like"/>
    <property type="match status" value="1"/>
</dbReference>
<dbReference type="GO" id="GO:0005524">
    <property type="term" value="F:ATP binding"/>
    <property type="evidence" value="ECO:0007669"/>
    <property type="project" value="UniProtKB-KW"/>
</dbReference>
<dbReference type="Pfam" id="PF08448">
    <property type="entry name" value="PAS_4"/>
    <property type="match status" value="1"/>
</dbReference>
<reference evidence="9 10" key="1">
    <citation type="submission" date="2016-10" db="EMBL/GenBank/DDBJ databases">
        <authorList>
            <person name="Varghese N."/>
            <person name="Submissions S."/>
        </authorList>
    </citation>
    <scope>NUCLEOTIDE SEQUENCE [LARGE SCALE GENOMIC DNA]</scope>
    <source>
        <strain evidence="9 10">S7-754</strain>
    </source>
</reference>
<evidence type="ECO:0000256" key="6">
    <source>
        <dbReference type="ARBA" id="ARBA00022777"/>
    </source>
</evidence>
<dbReference type="InterPro" id="IPR036890">
    <property type="entry name" value="HATPase_C_sf"/>
</dbReference>
<dbReference type="Pfam" id="PF08447">
    <property type="entry name" value="PAS_3"/>
    <property type="match status" value="1"/>
</dbReference>
<dbReference type="Gene3D" id="1.10.287.130">
    <property type="match status" value="1"/>
</dbReference>
<dbReference type="SMART" id="SM00086">
    <property type="entry name" value="PAC"/>
    <property type="match status" value="2"/>
</dbReference>
<dbReference type="InterPro" id="IPR003594">
    <property type="entry name" value="HATPase_dom"/>
</dbReference>
<dbReference type="InterPro" id="IPR013655">
    <property type="entry name" value="PAS_fold_3"/>
</dbReference>
<dbReference type="Gene3D" id="3.30.565.10">
    <property type="entry name" value="Histidine kinase-like ATPase, C-terminal domain"/>
    <property type="match status" value="1"/>
</dbReference>
<dbReference type="InterPro" id="IPR000014">
    <property type="entry name" value="PAS"/>
</dbReference>
<dbReference type="RefSeq" id="WP_211368530.1">
    <property type="nucleotide sequence ID" value="NZ_FNBI01000004.1"/>
</dbReference>
<dbReference type="PROSITE" id="PS50112">
    <property type="entry name" value="PAS"/>
    <property type="match status" value="1"/>
</dbReference>
<keyword evidence="7" id="KW-0067">ATP-binding</keyword>
<organism evidence="9 10">
    <name type="scientific">Sphingomonas carotinifaciens</name>
    <dbReference type="NCBI Taxonomy" id="1166323"/>
    <lineage>
        <taxon>Bacteria</taxon>
        <taxon>Pseudomonadati</taxon>
        <taxon>Pseudomonadota</taxon>
        <taxon>Alphaproteobacteria</taxon>
        <taxon>Sphingomonadales</taxon>
        <taxon>Sphingomonadaceae</taxon>
        <taxon>Sphingomonas</taxon>
    </lineage>
</organism>
<dbReference type="EC" id="2.7.13.3" evidence="2"/>
<evidence type="ECO:0000256" key="1">
    <source>
        <dbReference type="ARBA" id="ARBA00000085"/>
    </source>
</evidence>